<sequence>MTMPFACSIDLSLFGVGCASKENHILRNSFPWKSRRNRVEVKRPPYSNISCGTPNRSQ</sequence>
<organism evidence="1 2">
    <name type="scientific">Euplotes crassus</name>
    <dbReference type="NCBI Taxonomy" id="5936"/>
    <lineage>
        <taxon>Eukaryota</taxon>
        <taxon>Sar</taxon>
        <taxon>Alveolata</taxon>
        <taxon>Ciliophora</taxon>
        <taxon>Intramacronucleata</taxon>
        <taxon>Spirotrichea</taxon>
        <taxon>Hypotrichia</taxon>
        <taxon>Euplotida</taxon>
        <taxon>Euplotidae</taxon>
        <taxon>Moneuplotes</taxon>
    </lineage>
</organism>
<dbReference type="EMBL" id="CAMPGE010024956">
    <property type="protein sequence ID" value="CAI2382763.1"/>
    <property type="molecule type" value="Genomic_DNA"/>
</dbReference>
<protein>
    <submittedName>
        <fullName evidence="1">Uncharacterized protein</fullName>
    </submittedName>
</protein>
<evidence type="ECO:0000313" key="1">
    <source>
        <dbReference type="EMBL" id="CAI2382763.1"/>
    </source>
</evidence>
<keyword evidence="2" id="KW-1185">Reference proteome</keyword>
<proteinExistence type="predicted"/>
<comment type="caution">
    <text evidence="1">The sequence shown here is derived from an EMBL/GenBank/DDBJ whole genome shotgun (WGS) entry which is preliminary data.</text>
</comment>
<reference evidence="1" key="1">
    <citation type="submission" date="2023-07" db="EMBL/GenBank/DDBJ databases">
        <authorList>
            <consortium name="AG Swart"/>
            <person name="Singh M."/>
            <person name="Singh A."/>
            <person name="Seah K."/>
            <person name="Emmerich C."/>
        </authorList>
    </citation>
    <scope>NUCLEOTIDE SEQUENCE</scope>
    <source>
        <strain evidence="1">DP1</strain>
    </source>
</reference>
<accession>A0AAD2D7X5</accession>
<dbReference type="AlphaFoldDB" id="A0AAD2D7X5"/>
<gene>
    <name evidence="1" type="ORF">ECRASSUSDP1_LOCUS24249</name>
</gene>
<name>A0AAD2D7X5_EUPCR</name>
<evidence type="ECO:0000313" key="2">
    <source>
        <dbReference type="Proteomes" id="UP001295684"/>
    </source>
</evidence>
<dbReference type="Proteomes" id="UP001295684">
    <property type="component" value="Unassembled WGS sequence"/>
</dbReference>